<keyword evidence="2" id="KW-1185">Reference proteome</keyword>
<dbReference type="RefSeq" id="WP_142929494.1">
    <property type="nucleotide sequence ID" value="NZ_ML660107.1"/>
</dbReference>
<dbReference type="Proteomes" id="UP000319732">
    <property type="component" value="Unassembled WGS sequence"/>
</dbReference>
<dbReference type="InterPro" id="IPR029063">
    <property type="entry name" value="SAM-dependent_MTases_sf"/>
</dbReference>
<comment type="caution">
    <text evidence="1">The sequence shown here is derived from an EMBL/GenBank/DDBJ whole genome shotgun (WGS) entry which is preliminary data.</text>
</comment>
<protein>
    <recommendedName>
        <fullName evidence="3">Class I SAM-dependent methyltransferase</fullName>
    </recommendedName>
</protein>
<dbReference type="AlphaFoldDB" id="A0A545ST58"/>
<reference evidence="1 2" key="1">
    <citation type="submission" date="2019-06" db="EMBL/GenBank/DDBJ databases">
        <title>Whole genome sequence for Cellvibrionaceae sp. R142.</title>
        <authorList>
            <person name="Wang G."/>
        </authorList>
    </citation>
    <scope>NUCLEOTIDE SEQUENCE [LARGE SCALE GENOMIC DNA]</scope>
    <source>
        <strain evidence="1 2">R142</strain>
    </source>
</reference>
<dbReference type="OrthoDB" id="5801443at2"/>
<evidence type="ECO:0008006" key="3">
    <source>
        <dbReference type="Google" id="ProtNLM"/>
    </source>
</evidence>
<organism evidence="1 2">
    <name type="scientific">Exilibacterium tricleocarpae</name>
    <dbReference type="NCBI Taxonomy" id="2591008"/>
    <lineage>
        <taxon>Bacteria</taxon>
        <taxon>Pseudomonadati</taxon>
        <taxon>Pseudomonadota</taxon>
        <taxon>Gammaproteobacteria</taxon>
        <taxon>Cellvibrionales</taxon>
        <taxon>Cellvibrionaceae</taxon>
        <taxon>Exilibacterium</taxon>
    </lineage>
</organism>
<accession>A0A545ST58</accession>
<gene>
    <name evidence="1" type="ORF">FKG94_23980</name>
</gene>
<evidence type="ECO:0000313" key="2">
    <source>
        <dbReference type="Proteomes" id="UP000319732"/>
    </source>
</evidence>
<dbReference type="EMBL" id="VHSG01000029">
    <property type="protein sequence ID" value="TQV68153.1"/>
    <property type="molecule type" value="Genomic_DNA"/>
</dbReference>
<evidence type="ECO:0000313" key="1">
    <source>
        <dbReference type="EMBL" id="TQV68153.1"/>
    </source>
</evidence>
<sequence>MSTVMSPSTQQNHSPGLATLVKDLARDLVGEGGNILDLGPPASGAARAFLNLKCKCHVEDLVEYLEQVSRDDPAANQKLNDHLLPKPEGLKFDLVLGWDIFSFLAFDTIASLMARLSPHFKQGTVLYILAYTDTTAPIKPKRFKMLEDFSCRTAGDAYRVNAIKPHSGAELLEYMQEFSLRGKLIESETMADNITEVLLTFDPSLSQ</sequence>
<dbReference type="SUPFAM" id="SSF53335">
    <property type="entry name" value="S-adenosyl-L-methionine-dependent methyltransferases"/>
    <property type="match status" value="1"/>
</dbReference>
<proteinExistence type="predicted"/>
<name>A0A545ST58_9GAMM</name>